<gene>
    <name evidence="2" type="ORF">QO010_001022</name>
</gene>
<feature type="chain" id="PRO_5046784780" evidence="1">
    <location>
        <begin position="20"/>
        <end position="128"/>
    </location>
</feature>
<feature type="signal peptide" evidence="1">
    <location>
        <begin position="1"/>
        <end position="19"/>
    </location>
</feature>
<protein>
    <submittedName>
        <fullName evidence="2">Uncharacterized protein</fullName>
    </submittedName>
</protein>
<sequence>MKSQSVIALALLIAGAASAPFSYGQTAQPSGGEVRVFSRSDQPFTVTLDDGQSGSTGAFPNYASFRSRPTSRTFTVVRADGKKFSQELMLDFMKTAAPDRGVWCVDVRPSSVSLLPRPMCAVRLSQGG</sequence>
<evidence type="ECO:0000313" key="3">
    <source>
        <dbReference type="Proteomes" id="UP001228905"/>
    </source>
</evidence>
<accession>A0ABU0IQH3</accession>
<dbReference type="Proteomes" id="UP001228905">
    <property type="component" value="Unassembled WGS sequence"/>
</dbReference>
<keyword evidence="1" id="KW-0732">Signal</keyword>
<evidence type="ECO:0000313" key="2">
    <source>
        <dbReference type="EMBL" id="MDQ0463274.1"/>
    </source>
</evidence>
<dbReference type="RefSeq" id="WP_307346855.1">
    <property type="nucleotide sequence ID" value="NZ_JAUSVS010000001.1"/>
</dbReference>
<keyword evidence="3" id="KW-1185">Reference proteome</keyword>
<evidence type="ECO:0000256" key="1">
    <source>
        <dbReference type="SAM" id="SignalP"/>
    </source>
</evidence>
<organism evidence="2 3">
    <name type="scientific">Caulobacter ginsengisoli</name>
    <dbReference type="NCBI Taxonomy" id="400775"/>
    <lineage>
        <taxon>Bacteria</taxon>
        <taxon>Pseudomonadati</taxon>
        <taxon>Pseudomonadota</taxon>
        <taxon>Alphaproteobacteria</taxon>
        <taxon>Caulobacterales</taxon>
        <taxon>Caulobacteraceae</taxon>
        <taxon>Caulobacter</taxon>
    </lineage>
</organism>
<name>A0ABU0IQH3_9CAUL</name>
<reference evidence="2 3" key="1">
    <citation type="submission" date="2023-07" db="EMBL/GenBank/DDBJ databases">
        <title>Genomic Encyclopedia of Type Strains, Phase IV (KMG-IV): sequencing the most valuable type-strain genomes for metagenomic binning, comparative biology and taxonomic classification.</title>
        <authorList>
            <person name="Goeker M."/>
        </authorList>
    </citation>
    <scope>NUCLEOTIDE SEQUENCE [LARGE SCALE GENOMIC DNA]</scope>
    <source>
        <strain evidence="2 3">DSM 18695</strain>
    </source>
</reference>
<comment type="caution">
    <text evidence="2">The sequence shown here is derived from an EMBL/GenBank/DDBJ whole genome shotgun (WGS) entry which is preliminary data.</text>
</comment>
<dbReference type="EMBL" id="JAUSVS010000001">
    <property type="protein sequence ID" value="MDQ0463274.1"/>
    <property type="molecule type" value="Genomic_DNA"/>
</dbReference>
<proteinExistence type="predicted"/>